<reference evidence="2" key="2">
    <citation type="submission" date="2015-06" db="UniProtKB">
        <authorList>
            <consortium name="EnsemblProtists"/>
        </authorList>
    </citation>
    <scope>IDENTIFICATION</scope>
    <source>
        <strain evidence="2">Emoy2</strain>
    </source>
</reference>
<dbReference type="EnsemblProtists" id="HpaT805397">
    <property type="protein sequence ID" value="HpaP805397"/>
    <property type="gene ID" value="HpaG805397"/>
</dbReference>
<feature type="region of interest" description="Disordered" evidence="1">
    <location>
        <begin position="142"/>
        <end position="163"/>
    </location>
</feature>
<dbReference type="Pfam" id="PF08653">
    <property type="entry name" value="DASH_Dam1"/>
    <property type="match status" value="1"/>
</dbReference>
<dbReference type="GO" id="GO:0042729">
    <property type="term" value="C:DASH complex"/>
    <property type="evidence" value="ECO:0007669"/>
    <property type="project" value="InterPro"/>
</dbReference>
<protein>
    <submittedName>
        <fullName evidence="2">Uncharacterized protein</fullName>
    </submittedName>
</protein>
<dbReference type="InParanoid" id="M4BGH6"/>
<name>M4BGH6_HYAAE</name>
<proteinExistence type="predicted"/>
<feature type="region of interest" description="Disordered" evidence="1">
    <location>
        <begin position="94"/>
        <end position="122"/>
    </location>
</feature>
<evidence type="ECO:0000313" key="2">
    <source>
        <dbReference type="EnsemblProtists" id="HpaP805397"/>
    </source>
</evidence>
<evidence type="ECO:0000313" key="3">
    <source>
        <dbReference type="Proteomes" id="UP000011713"/>
    </source>
</evidence>
<dbReference type="HOGENOM" id="CLU_1091806_0_0_1"/>
<dbReference type="OMA" id="WTWERHV"/>
<organism evidence="2 3">
    <name type="scientific">Hyaloperonospora arabidopsidis (strain Emoy2)</name>
    <name type="common">Downy mildew agent</name>
    <name type="synonym">Peronospora arabidopsidis</name>
    <dbReference type="NCBI Taxonomy" id="559515"/>
    <lineage>
        <taxon>Eukaryota</taxon>
        <taxon>Sar</taxon>
        <taxon>Stramenopiles</taxon>
        <taxon>Oomycota</taxon>
        <taxon>Peronosporomycetes</taxon>
        <taxon>Peronosporales</taxon>
        <taxon>Peronosporaceae</taxon>
        <taxon>Hyaloperonospora</taxon>
    </lineage>
</organism>
<dbReference type="GO" id="GO:0008608">
    <property type="term" value="P:attachment of spindle microtubules to kinetochore"/>
    <property type="evidence" value="ECO:0007669"/>
    <property type="project" value="InterPro"/>
</dbReference>
<dbReference type="EMBL" id="JH598234">
    <property type="status" value="NOT_ANNOTATED_CDS"/>
    <property type="molecule type" value="Genomic_DNA"/>
</dbReference>
<dbReference type="Proteomes" id="UP000011713">
    <property type="component" value="Unassembled WGS sequence"/>
</dbReference>
<dbReference type="eggNOG" id="ENOG502S33N">
    <property type="taxonomic scope" value="Eukaryota"/>
</dbReference>
<sequence>MADPLIGPFTELCGALRGLQEQVEQLKRVHNAVDDFNSAFGSFQGAMALHASCLSYPKTTLSTALLTRGPKEKHVSPKTGIPNLSELHTANGVQAKHEGSPGGTNKSSSKTETNTGTKQPHAKLLKPVAGVANDIKRYGKVGLHGPSNTRIKKRRKTQTTKTVPPAWTWERHVREKIPRKYQSPAELKKLENIVLYLKNRHCAMYVGCSSVSGVGNACFLIRSLTTSCGSSISDLVNHSGLPVIRCKEILQTLMKLDIVVRKREKSVR</sequence>
<dbReference type="VEuPathDB" id="FungiDB:HpaG805397"/>
<accession>M4BGH6</accession>
<dbReference type="InterPro" id="IPR013962">
    <property type="entry name" value="DASH_Dam1"/>
</dbReference>
<feature type="compositionally biased region" description="Low complexity" evidence="1">
    <location>
        <begin position="103"/>
        <end position="118"/>
    </location>
</feature>
<reference evidence="3" key="1">
    <citation type="journal article" date="2010" name="Science">
        <title>Signatures of adaptation to obligate biotrophy in the Hyaloperonospora arabidopsidis genome.</title>
        <authorList>
            <person name="Baxter L."/>
            <person name="Tripathy S."/>
            <person name="Ishaque N."/>
            <person name="Boot N."/>
            <person name="Cabral A."/>
            <person name="Kemen E."/>
            <person name="Thines M."/>
            <person name="Ah-Fong A."/>
            <person name="Anderson R."/>
            <person name="Badejoko W."/>
            <person name="Bittner-Eddy P."/>
            <person name="Boore J.L."/>
            <person name="Chibucos M.C."/>
            <person name="Coates M."/>
            <person name="Dehal P."/>
            <person name="Delehaunty K."/>
            <person name="Dong S."/>
            <person name="Downton P."/>
            <person name="Dumas B."/>
            <person name="Fabro G."/>
            <person name="Fronick C."/>
            <person name="Fuerstenberg S.I."/>
            <person name="Fulton L."/>
            <person name="Gaulin E."/>
            <person name="Govers F."/>
            <person name="Hughes L."/>
            <person name="Humphray S."/>
            <person name="Jiang R.H."/>
            <person name="Judelson H."/>
            <person name="Kamoun S."/>
            <person name="Kyung K."/>
            <person name="Meijer H."/>
            <person name="Minx P."/>
            <person name="Morris P."/>
            <person name="Nelson J."/>
            <person name="Phuntumart V."/>
            <person name="Qutob D."/>
            <person name="Rehmany A."/>
            <person name="Rougon-Cardoso A."/>
            <person name="Ryden P."/>
            <person name="Torto-Alalibo T."/>
            <person name="Studholme D."/>
            <person name="Wang Y."/>
            <person name="Win J."/>
            <person name="Wood J."/>
            <person name="Clifton S.W."/>
            <person name="Rogers J."/>
            <person name="Van den Ackerveken G."/>
            <person name="Jones J.D."/>
            <person name="McDowell J.M."/>
            <person name="Beynon J."/>
            <person name="Tyler B.M."/>
        </authorList>
    </citation>
    <scope>NUCLEOTIDE SEQUENCE [LARGE SCALE GENOMIC DNA]</scope>
    <source>
        <strain evidence="3">Emoy2</strain>
    </source>
</reference>
<evidence type="ECO:0000256" key="1">
    <source>
        <dbReference type="SAM" id="MobiDB-lite"/>
    </source>
</evidence>
<keyword evidence="3" id="KW-1185">Reference proteome</keyword>
<dbReference type="AlphaFoldDB" id="M4BGH6"/>
<dbReference type="GO" id="GO:0072686">
    <property type="term" value="C:mitotic spindle"/>
    <property type="evidence" value="ECO:0007669"/>
    <property type="project" value="InterPro"/>
</dbReference>